<feature type="region of interest" description="Disordered" evidence="1">
    <location>
        <begin position="379"/>
        <end position="451"/>
    </location>
</feature>
<feature type="compositionally biased region" description="Basic and acidic residues" evidence="1">
    <location>
        <begin position="500"/>
        <end position="514"/>
    </location>
</feature>
<protein>
    <submittedName>
        <fullName evidence="2">Uncharacterized protein</fullName>
    </submittedName>
</protein>
<feature type="compositionally biased region" description="Low complexity" evidence="1">
    <location>
        <begin position="388"/>
        <end position="398"/>
    </location>
</feature>
<reference evidence="3" key="1">
    <citation type="journal article" date="2021" name="BMC Genomics">
        <title>Chromosome-level genome assembly and manually-curated proteome of model necrotroph Parastagonospora nodorum Sn15 reveals a genome-wide trove of candidate effector homologs, and redundancy of virulence-related functions within an accessory chromosome.</title>
        <authorList>
            <person name="Bertazzoni S."/>
            <person name="Jones D.A.B."/>
            <person name="Phan H.T."/>
            <person name="Tan K.-C."/>
            <person name="Hane J.K."/>
        </authorList>
    </citation>
    <scope>NUCLEOTIDE SEQUENCE [LARGE SCALE GENOMIC DNA]</scope>
    <source>
        <strain evidence="3">SN15 / ATCC MYA-4574 / FGSC 10173)</strain>
    </source>
</reference>
<sequence length="679" mass="74333">MCFGPHSLPASLFSKNASAQYHGADTPDEPDSGLELDLRGRKHVNQQDNADALYWMQDDTGSAFIAFADPGEASANAFRTFIQGRLPHDLVRDEYGRITPIAQVSHDHLPTLQAQLWLHKYAGEAHTPMLVDKCGPIIQHMSHDPPQLSDSNAMTEKMLLVASHFTFIVGLLQSKYIFVHRKKSNSTCELPGCQKQSGTQPVVPTIVNLEPLIHWATVTLAADISLCRGRVQAFRRDGEKCGDPLWTQAIRKFMPENAPSYCLDCLEMLMDNRVPIMASLDRRSVSNSFTAINAQPAYLTEAEFLRDSIGGSEKHVEHGDYRTVARVYELPASRNSPDVQTRAAPLNLDGACDVRPDEDSHNVVGSDCWVTSCDKASARLSDSNGPESDSASSATDTTPLYVRYSTPQSLPGAVPQDDIRSSRWATINNSPSSPNSPLSNRIYSNPSFGLDGTLNDRAETTLSKKNMVNTPSEASTRAFGREIDPNAVLNPLKMSTSMSKDAKMTKEKTKDIRDFLSPTLETPHRQEEAPNPTPPPVNPPENKPDSMDTFDAYLAHAAKNNPSPPPKLQSKSKSPPKTKKKSPLRTKPALPPPPTAPSPLNSPPLPAPDNQSHNLSRTPHAHATAQGNHLHLPPPRTHQQHSAVLEPRMCVCVVPLRVPGQVREAEREAWAAGVSGLSE</sequence>
<name>A0A7U2ET06_PHANO</name>
<dbReference type="EMBL" id="CP069024">
    <property type="protein sequence ID" value="QRC92137.1"/>
    <property type="molecule type" value="Genomic_DNA"/>
</dbReference>
<proteinExistence type="predicted"/>
<feature type="compositionally biased region" description="Basic residues" evidence="1">
    <location>
        <begin position="574"/>
        <end position="584"/>
    </location>
</feature>
<dbReference type="VEuPathDB" id="FungiDB:JI435_022940"/>
<dbReference type="AlphaFoldDB" id="A0A7U2ET06"/>
<accession>A0A7U2ET06</accession>
<evidence type="ECO:0000313" key="3">
    <source>
        <dbReference type="Proteomes" id="UP000663193"/>
    </source>
</evidence>
<keyword evidence="3" id="KW-1185">Reference proteome</keyword>
<gene>
    <name evidence="2" type="ORF">JI435_022940</name>
</gene>
<feature type="compositionally biased region" description="Low complexity" evidence="1">
    <location>
        <begin position="428"/>
        <end position="440"/>
    </location>
</feature>
<evidence type="ECO:0000313" key="2">
    <source>
        <dbReference type="EMBL" id="QRC92137.1"/>
    </source>
</evidence>
<evidence type="ECO:0000256" key="1">
    <source>
        <dbReference type="SAM" id="MobiDB-lite"/>
    </source>
</evidence>
<organism evidence="2 3">
    <name type="scientific">Phaeosphaeria nodorum (strain SN15 / ATCC MYA-4574 / FGSC 10173)</name>
    <name type="common">Glume blotch fungus</name>
    <name type="synonym">Parastagonospora nodorum</name>
    <dbReference type="NCBI Taxonomy" id="321614"/>
    <lineage>
        <taxon>Eukaryota</taxon>
        <taxon>Fungi</taxon>
        <taxon>Dikarya</taxon>
        <taxon>Ascomycota</taxon>
        <taxon>Pezizomycotina</taxon>
        <taxon>Dothideomycetes</taxon>
        <taxon>Pleosporomycetidae</taxon>
        <taxon>Pleosporales</taxon>
        <taxon>Pleosporineae</taxon>
        <taxon>Phaeosphaeriaceae</taxon>
        <taxon>Parastagonospora</taxon>
    </lineage>
</organism>
<dbReference type="OrthoDB" id="5411773at2759"/>
<dbReference type="Proteomes" id="UP000663193">
    <property type="component" value="Chromosome 2"/>
</dbReference>
<feature type="compositionally biased region" description="Pro residues" evidence="1">
    <location>
        <begin position="589"/>
        <end position="607"/>
    </location>
</feature>
<feature type="region of interest" description="Disordered" evidence="1">
    <location>
        <begin position="490"/>
        <end position="641"/>
    </location>
</feature>
<feature type="compositionally biased region" description="Pro residues" evidence="1">
    <location>
        <begin position="531"/>
        <end position="541"/>
    </location>
</feature>